<dbReference type="EMBL" id="VSRR010145357">
    <property type="protein sequence ID" value="MPD05300.1"/>
    <property type="molecule type" value="Genomic_DNA"/>
</dbReference>
<evidence type="ECO:0000313" key="2">
    <source>
        <dbReference type="Proteomes" id="UP000324222"/>
    </source>
</evidence>
<reference evidence="1 2" key="1">
    <citation type="submission" date="2019-05" db="EMBL/GenBank/DDBJ databases">
        <title>Another draft genome of Portunus trituberculatus and its Hox gene families provides insights of decapod evolution.</title>
        <authorList>
            <person name="Jeong J.-H."/>
            <person name="Song I."/>
            <person name="Kim S."/>
            <person name="Choi T."/>
            <person name="Kim D."/>
            <person name="Ryu S."/>
            <person name="Kim W."/>
        </authorList>
    </citation>
    <scope>NUCLEOTIDE SEQUENCE [LARGE SCALE GENOMIC DNA]</scope>
    <source>
        <tissue evidence="1">Muscle</tissue>
    </source>
</reference>
<sequence>MTDIVISEAVFMNRAAVITRQYSRIHVRPQESASQVPGSLGKPDSCYSTLAKAYKRSAGLWPRRQDVTGNRL</sequence>
<organism evidence="1 2">
    <name type="scientific">Portunus trituberculatus</name>
    <name type="common">Swimming crab</name>
    <name type="synonym">Neptunus trituberculatus</name>
    <dbReference type="NCBI Taxonomy" id="210409"/>
    <lineage>
        <taxon>Eukaryota</taxon>
        <taxon>Metazoa</taxon>
        <taxon>Ecdysozoa</taxon>
        <taxon>Arthropoda</taxon>
        <taxon>Crustacea</taxon>
        <taxon>Multicrustacea</taxon>
        <taxon>Malacostraca</taxon>
        <taxon>Eumalacostraca</taxon>
        <taxon>Eucarida</taxon>
        <taxon>Decapoda</taxon>
        <taxon>Pleocyemata</taxon>
        <taxon>Brachyura</taxon>
        <taxon>Eubrachyura</taxon>
        <taxon>Portunoidea</taxon>
        <taxon>Portunidae</taxon>
        <taxon>Portuninae</taxon>
        <taxon>Portunus</taxon>
    </lineage>
</organism>
<proteinExistence type="predicted"/>
<evidence type="ECO:0000313" key="1">
    <source>
        <dbReference type="EMBL" id="MPD05300.1"/>
    </source>
</evidence>
<keyword evidence="2" id="KW-1185">Reference proteome</keyword>
<dbReference type="Proteomes" id="UP000324222">
    <property type="component" value="Unassembled WGS sequence"/>
</dbReference>
<name>A0A5B7KDP8_PORTR</name>
<comment type="caution">
    <text evidence="1">The sequence shown here is derived from an EMBL/GenBank/DDBJ whole genome shotgun (WGS) entry which is preliminary data.</text>
</comment>
<protein>
    <submittedName>
        <fullName evidence="1">Uncharacterized protein</fullName>
    </submittedName>
</protein>
<accession>A0A5B7KDP8</accession>
<dbReference type="AlphaFoldDB" id="A0A5B7KDP8"/>
<gene>
    <name evidence="1" type="ORF">E2C01_101035</name>
</gene>